<feature type="domain" description="tRNA nucleotidyltransferase/poly(A) polymerase RNA and SrmB- binding" evidence="14">
    <location>
        <begin position="163"/>
        <end position="222"/>
    </location>
</feature>
<gene>
    <name evidence="15" type="ORF">EDD79_102326</name>
</gene>
<keyword evidence="9" id="KW-0460">Magnesium</keyword>
<proteinExistence type="inferred from homology"/>
<dbReference type="Proteomes" id="UP000295504">
    <property type="component" value="Unassembled WGS sequence"/>
</dbReference>
<dbReference type="InterPro" id="IPR043519">
    <property type="entry name" value="NT_sf"/>
</dbReference>
<dbReference type="GO" id="GO:0008033">
    <property type="term" value="P:tRNA processing"/>
    <property type="evidence" value="ECO:0007669"/>
    <property type="project" value="UniProtKB-KW"/>
</dbReference>
<evidence type="ECO:0000259" key="12">
    <source>
        <dbReference type="Pfam" id="PF01743"/>
    </source>
</evidence>
<dbReference type="Gene3D" id="3.30.460.10">
    <property type="entry name" value="Beta Polymerase, domain 2"/>
    <property type="match status" value="1"/>
</dbReference>
<dbReference type="GO" id="GO:0046872">
    <property type="term" value="F:metal ion binding"/>
    <property type="evidence" value="ECO:0007669"/>
    <property type="project" value="UniProtKB-KW"/>
</dbReference>
<evidence type="ECO:0000313" key="15">
    <source>
        <dbReference type="EMBL" id="TCQ01751.1"/>
    </source>
</evidence>
<keyword evidence="10 11" id="KW-0694">RNA-binding</keyword>
<dbReference type="CDD" id="cd05398">
    <property type="entry name" value="NT_ClassII-CCAase"/>
    <property type="match status" value="1"/>
</dbReference>
<keyword evidence="8" id="KW-0067">ATP-binding</keyword>
<dbReference type="RefSeq" id="WP_132848762.1">
    <property type="nucleotide sequence ID" value="NZ_CP058648.1"/>
</dbReference>
<evidence type="ECO:0000256" key="7">
    <source>
        <dbReference type="ARBA" id="ARBA00022800"/>
    </source>
</evidence>
<protein>
    <submittedName>
        <fullName evidence="15">Poly(A) polymerase</fullName>
    </submittedName>
</protein>
<sequence length="477" mass="55223">MRDYLTFIIETINTIEANTYIVGGTVRNFILGRTIEDIDFVICNNTHETIEKIGKALNGSYFILDEQRKTYRIHLKEYNINLDFSEMRGNSIEEDLGYRDFTINAMAYPTHLGLPMKRGEIIDPHNGKLDLDRGIIQLVNDRALDDDPIRIMRAVRLMSQLEFEVDEHTLEQLKGKGHLITTIAKERIINELFLILAEKRSYFYLNFMDKHIKILDKLFPEVIAMKGVGECKYHVVDSWTHSIYTLKMIESYIYANSFFEEHIKKAYEEHTNEILAGRRTRLQLLKLGALFHDIGKPSARFVDKDGRVRFRGHEITGADIVKNYADDYKLSNKEKHILSKYVFSHMWPLNLYKCNDVSGKSLYEMFCETGTETLDILLIGLADIVATRKLLDPEEEMGIFKVHVEYIANNYLTRYKDVEDISKIISGKEVMNIINIPEGKEVGIILEKIRKAMFFGEISASKEGALKYLKNMLGKKS</sequence>
<evidence type="ECO:0000256" key="11">
    <source>
        <dbReference type="RuleBase" id="RU003953"/>
    </source>
</evidence>
<dbReference type="NCBIfam" id="TIGR00277">
    <property type="entry name" value="HDIG"/>
    <property type="match status" value="1"/>
</dbReference>
<evidence type="ECO:0000259" key="13">
    <source>
        <dbReference type="Pfam" id="PF01966"/>
    </source>
</evidence>
<dbReference type="Pfam" id="PF01743">
    <property type="entry name" value="PolyA_pol"/>
    <property type="match status" value="1"/>
</dbReference>
<dbReference type="EMBL" id="SLYC01000023">
    <property type="protein sequence ID" value="TCQ01751.1"/>
    <property type="molecule type" value="Genomic_DNA"/>
</dbReference>
<evidence type="ECO:0000256" key="8">
    <source>
        <dbReference type="ARBA" id="ARBA00022840"/>
    </source>
</evidence>
<dbReference type="GO" id="GO:0005524">
    <property type="term" value="F:ATP binding"/>
    <property type="evidence" value="ECO:0007669"/>
    <property type="project" value="UniProtKB-KW"/>
</dbReference>
<evidence type="ECO:0000256" key="2">
    <source>
        <dbReference type="ARBA" id="ARBA00022679"/>
    </source>
</evidence>
<dbReference type="InterPro" id="IPR006674">
    <property type="entry name" value="HD_domain"/>
</dbReference>
<comment type="cofactor">
    <cofactor evidence="1">
        <name>Mg(2+)</name>
        <dbReference type="ChEBI" id="CHEBI:18420"/>
    </cofactor>
</comment>
<evidence type="ECO:0000256" key="3">
    <source>
        <dbReference type="ARBA" id="ARBA00022694"/>
    </source>
</evidence>
<evidence type="ECO:0000259" key="14">
    <source>
        <dbReference type="Pfam" id="PF12627"/>
    </source>
</evidence>
<reference evidence="15 16" key="1">
    <citation type="submission" date="2019-03" db="EMBL/GenBank/DDBJ databases">
        <title>Genomic Encyclopedia of Type Strains, Phase IV (KMG-IV): sequencing the most valuable type-strain genomes for metagenomic binning, comparative biology and taxonomic classification.</title>
        <authorList>
            <person name="Goeker M."/>
        </authorList>
    </citation>
    <scope>NUCLEOTIDE SEQUENCE [LARGE SCALE GENOMIC DNA]</scope>
    <source>
        <strain evidence="15 16">DSM 100013</strain>
    </source>
</reference>
<keyword evidence="3" id="KW-0819">tRNA processing</keyword>
<comment type="caution">
    <text evidence="15">The sequence shown here is derived from an EMBL/GenBank/DDBJ whole genome shotgun (WGS) entry which is preliminary data.</text>
</comment>
<evidence type="ECO:0000256" key="5">
    <source>
        <dbReference type="ARBA" id="ARBA00022723"/>
    </source>
</evidence>
<evidence type="ECO:0000313" key="16">
    <source>
        <dbReference type="Proteomes" id="UP000295504"/>
    </source>
</evidence>
<dbReference type="Pfam" id="PF01966">
    <property type="entry name" value="HD"/>
    <property type="match status" value="1"/>
</dbReference>
<dbReference type="InterPro" id="IPR032828">
    <property type="entry name" value="PolyA_RNA-bd"/>
</dbReference>
<feature type="domain" description="HD" evidence="13">
    <location>
        <begin position="280"/>
        <end position="336"/>
    </location>
</feature>
<dbReference type="GO" id="GO:0042245">
    <property type="term" value="P:RNA repair"/>
    <property type="evidence" value="ECO:0007669"/>
    <property type="project" value="UniProtKB-KW"/>
</dbReference>
<dbReference type="GO" id="GO:0016779">
    <property type="term" value="F:nucleotidyltransferase activity"/>
    <property type="evidence" value="ECO:0007669"/>
    <property type="project" value="UniProtKB-KW"/>
</dbReference>
<dbReference type="Gene3D" id="1.10.3090.10">
    <property type="entry name" value="cca-adding enzyme, domain 2"/>
    <property type="match status" value="1"/>
</dbReference>
<dbReference type="OrthoDB" id="9805698at2"/>
<dbReference type="GO" id="GO:0003723">
    <property type="term" value="F:RNA binding"/>
    <property type="evidence" value="ECO:0007669"/>
    <property type="project" value="UniProtKB-KW"/>
</dbReference>
<keyword evidence="2 11" id="KW-0808">Transferase</keyword>
<comment type="similarity">
    <text evidence="11">Belongs to the tRNA nucleotidyltransferase/poly(A) polymerase family.</text>
</comment>
<dbReference type="InterPro" id="IPR050124">
    <property type="entry name" value="tRNA_CCA-adding_enzyme"/>
</dbReference>
<organism evidence="15 16">
    <name type="scientific">Serpentinicella alkaliphila</name>
    <dbReference type="NCBI Taxonomy" id="1734049"/>
    <lineage>
        <taxon>Bacteria</taxon>
        <taxon>Bacillati</taxon>
        <taxon>Bacillota</taxon>
        <taxon>Clostridia</taxon>
        <taxon>Peptostreptococcales</taxon>
        <taxon>Natronincolaceae</taxon>
        <taxon>Serpentinicella</taxon>
    </lineage>
</organism>
<dbReference type="Pfam" id="PF12627">
    <property type="entry name" value="PolyA_pol_RNAbd"/>
    <property type="match status" value="1"/>
</dbReference>
<keyword evidence="16" id="KW-1185">Reference proteome</keyword>
<dbReference type="CDD" id="cd00077">
    <property type="entry name" value="HDc"/>
    <property type="match status" value="1"/>
</dbReference>
<keyword evidence="4" id="KW-0548">Nucleotidyltransferase</keyword>
<evidence type="ECO:0000256" key="4">
    <source>
        <dbReference type="ARBA" id="ARBA00022695"/>
    </source>
</evidence>
<evidence type="ECO:0000256" key="10">
    <source>
        <dbReference type="ARBA" id="ARBA00022884"/>
    </source>
</evidence>
<keyword evidence="6" id="KW-0547">Nucleotide-binding</keyword>
<feature type="domain" description="Poly A polymerase head" evidence="12">
    <location>
        <begin position="19"/>
        <end position="136"/>
    </location>
</feature>
<dbReference type="InterPro" id="IPR006675">
    <property type="entry name" value="HDIG_dom"/>
</dbReference>
<dbReference type="PANTHER" id="PTHR47545">
    <property type="entry name" value="MULTIFUNCTIONAL CCA PROTEIN"/>
    <property type="match status" value="1"/>
</dbReference>
<evidence type="ECO:0000256" key="1">
    <source>
        <dbReference type="ARBA" id="ARBA00001946"/>
    </source>
</evidence>
<keyword evidence="7" id="KW-0692">RNA repair</keyword>
<keyword evidence="5" id="KW-0479">Metal-binding</keyword>
<evidence type="ECO:0000256" key="6">
    <source>
        <dbReference type="ARBA" id="ARBA00022741"/>
    </source>
</evidence>
<name>A0A4R2TF91_9FIRM</name>
<dbReference type="AlphaFoldDB" id="A0A4R2TF91"/>
<evidence type="ECO:0000256" key="9">
    <source>
        <dbReference type="ARBA" id="ARBA00022842"/>
    </source>
</evidence>
<dbReference type="SUPFAM" id="SSF81891">
    <property type="entry name" value="Poly A polymerase C-terminal region-like"/>
    <property type="match status" value="1"/>
</dbReference>
<dbReference type="PANTHER" id="PTHR47545:SF1">
    <property type="entry name" value="MULTIFUNCTIONAL CCA PROTEIN"/>
    <property type="match status" value="1"/>
</dbReference>
<accession>A0A4R2TF91</accession>
<dbReference type="InterPro" id="IPR003607">
    <property type="entry name" value="HD/PDEase_dom"/>
</dbReference>
<dbReference type="SUPFAM" id="SSF81301">
    <property type="entry name" value="Nucleotidyltransferase"/>
    <property type="match status" value="1"/>
</dbReference>
<dbReference type="InterPro" id="IPR002646">
    <property type="entry name" value="PolA_pol_head_dom"/>
</dbReference>